<dbReference type="RefSeq" id="XP_017872606.1">
    <property type="nucleotide sequence ID" value="XM_018017117.1"/>
</dbReference>
<dbReference type="PANTHER" id="PTHR22667">
    <property type="entry name" value="AT01380P-RELATED"/>
    <property type="match status" value="1"/>
</dbReference>
<gene>
    <name evidence="3 4" type="primary">LOC108620215</name>
</gene>
<reference evidence="2" key="1">
    <citation type="journal article" date="1997" name="Nucleic Acids Res.">
        <title>tRNAscan-SE: a program for improved detection of transfer RNA genes in genomic sequence.</title>
        <authorList>
            <person name="Lowe T.M."/>
            <person name="Eddy S.R."/>
        </authorList>
    </citation>
    <scope>NUCLEOTIDE SEQUENCE [LARGE SCALE GENOMIC DNA]</scope>
</reference>
<dbReference type="Proteomes" id="UP000694904">
    <property type="component" value="Chromosome X"/>
</dbReference>
<proteinExistence type="predicted"/>
<organism evidence="2 3">
    <name type="scientific">Drosophila arizonae</name>
    <name type="common">Fruit fly</name>
    <dbReference type="NCBI Taxonomy" id="7263"/>
    <lineage>
        <taxon>Eukaryota</taxon>
        <taxon>Metazoa</taxon>
        <taxon>Ecdysozoa</taxon>
        <taxon>Arthropoda</taxon>
        <taxon>Hexapoda</taxon>
        <taxon>Insecta</taxon>
        <taxon>Pterygota</taxon>
        <taxon>Neoptera</taxon>
        <taxon>Endopterygota</taxon>
        <taxon>Diptera</taxon>
        <taxon>Brachycera</taxon>
        <taxon>Muscomorpha</taxon>
        <taxon>Ephydroidea</taxon>
        <taxon>Drosophilidae</taxon>
        <taxon>Drosophila</taxon>
    </lineage>
</organism>
<keyword evidence="2" id="KW-1185">Reference proteome</keyword>
<dbReference type="RefSeq" id="XP_017872607.1">
    <property type="nucleotide sequence ID" value="XM_018017118.1"/>
</dbReference>
<dbReference type="SMART" id="SM00875">
    <property type="entry name" value="BACK"/>
    <property type="match status" value="1"/>
</dbReference>
<dbReference type="Gene3D" id="1.25.40.420">
    <property type="match status" value="1"/>
</dbReference>
<protein>
    <submittedName>
        <fullName evidence="3 4">Actin-binding protein IPP-like</fullName>
    </submittedName>
</protein>
<dbReference type="InterPro" id="IPR011333">
    <property type="entry name" value="SKP1/BTB/POZ_sf"/>
</dbReference>
<evidence type="ECO:0000259" key="1">
    <source>
        <dbReference type="SMART" id="SM00875"/>
    </source>
</evidence>
<dbReference type="Gene3D" id="3.30.710.10">
    <property type="entry name" value="Potassium Channel Kv1.1, Chain A"/>
    <property type="match status" value="1"/>
</dbReference>
<name>A0ABM1PZH0_DROAR</name>
<feature type="domain" description="BACK" evidence="1">
    <location>
        <begin position="150"/>
        <end position="251"/>
    </location>
</feature>
<dbReference type="GeneID" id="108620215"/>
<accession>A0ABM1PZH0</accession>
<dbReference type="PANTHER" id="PTHR22667:SF0">
    <property type="entry name" value="AT01380P-RELATED"/>
    <property type="match status" value="1"/>
</dbReference>
<reference evidence="3 4" key="3">
    <citation type="submission" date="2025-05" db="UniProtKB">
        <authorList>
            <consortium name="RefSeq"/>
        </authorList>
    </citation>
    <scope>IDENTIFICATION</scope>
    <source>
        <tissue evidence="3 4">Whole organism</tissue>
    </source>
</reference>
<evidence type="ECO:0000313" key="4">
    <source>
        <dbReference type="RefSeq" id="XP_017872607.1"/>
    </source>
</evidence>
<evidence type="ECO:0000313" key="3">
    <source>
        <dbReference type="RefSeq" id="XP_017872606.1"/>
    </source>
</evidence>
<reference evidence="2" key="2">
    <citation type="journal article" date="2016" name="G3 (Bethesda)">
        <title>Genome Evolution in Three Species of Cactophilic Drosophila.</title>
        <authorList>
            <person name="Sanchez-Flores A."/>
            <person name="Penazola F."/>
            <person name="Carpinteyro-Ponce J."/>
            <person name="Nazario-Yepiz N."/>
            <person name="Abreu-Goodger C."/>
            <person name="Machado C.A."/>
            <person name="Markow T.A."/>
        </authorList>
    </citation>
    <scope>NUCLEOTIDE SEQUENCE [LARGE SCALE GENOMIC DNA]</scope>
</reference>
<dbReference type="SUPFAM" id="SSF54695">
    <property type="entry name" value="POZ domain"/>
    <property type="match status" value="1"/>
</dbReference>
<dbReference type="InterPro" id="IPR011705">
    <property type="entry name" value="BACK"/>
</dbReference>
<sequence>METEKPKKMVQHTRLIHRFIDLENEHLEMGRPDKVDIDEILLEKFRTKSEPDILIVAGDTTYGCHAVVLRHFSLLCENVYPTGLITALPKNLTKDGFLLAYDYMLLDQIRCKRRQLLELLDAARYYFIPGLVSNICDLFADREFHTEMDALNMYFAATRKKKLGIARMMMTCVRRYFLPMVSTKEFRNMALGCVVKLLSSDKLAVQHELEVFYAALYWIFSDYHTRKASLNIVFRTVRFVLLPPMFLLNMSQRLHEMLPRVADELMPFLEYAMLYQQRSEKGGVEEEELRLRSRCLITDPECPYMQRKKQLKLYGFKHIEFLTYITKLRCMEDFLARITLN</sequence>
<dbReference type="Pfam" id="PF07707">
    <property type="entry name" value="BACK"/>
    <property type="match status" value="1"/>
</dbReference>
<evidence type="ECO:0000313" key="2">
    <source>
        <dbReference type="Proteomes" id="UP000694904"/>
    </source>
</evidence>